<evidence type="ECO:0000313" key="1">
    <source>
        <dbReference type="EMBL" id="KAJ8106697.1"/>
    </source>
</evidence>
<gene>
    <name evidence="1" type="ORF">OPT61_g9367</name>
</gene>
<evidence type="ECO:0000313" key="2">
    <source>
        <dbReference type="Proteomes" id="UP001153331"/>
    </source>
</evidence>
<organism evidence="1 2">
    <name type="scientific">Boeremia exigua</name>
    <dbReference type="NCBI Taxonomy" id="749465"/>
    <lineage>
        <taxon>Eukaryota</taxon>
        <taxon>Fungi</taxon>
        <taxon>Dikarya</taxon>
        <taxon>Ascomycota</taxon>
        <taxon>Pezizomycotina</taxon>
        <taxon>Dothideomycetes</taxon>
        <taxon>Pleosporomycetidae</taxon>
        <taxon>Pleosporales</taxon>
        <taxon>Pleosporineae</taxon>
        <taxon>Didymellaceae</taxon>
        <taxon>Boeremia</taxon>
    </lineage>
</organism>
<name>A0ACC2HUF1_9PLEO</name>
<protein>
    <submittedName>
        <fullName evidence="1">Uncharacterized protein</fullName>
    </submittedName>
</protein>
<keyword evidence="2" id="KW-1185">Reference proteome</keyword>
<sequence length="760" mass="86828">MTARQCNQSKEPVVIKSVRHFRLENERDVLKRFQFRAPSLRPLIDEIEDLSSPPALVLKHLDDDLLHVSAAKKLTLLEAKYVIREVLEALAVLHEDGYVYIDIKPDNILVNHGPGKIRFTDVKLADCGSTVHKDSGHAIDGDIIGAALFRSPEAQLQLRWSTATDIWSLGTTLISLLWGENWHIFKPDVPADREHYGLKILMKHHQYFGPFPLSYKEIADEDSCTILAYAMNGVPRELMKPFALITDKEVTKKDKAFILKLMKLDPRDRPTAKDLLQDEWFRTEHIRLANSLQELQQPAQAALKSVFATTPHGVRRVALPTCCATSSWVTVRIPNGQNNKNRARTLDLETHWLLADQRFESNMCNGNSVSTPNLESCAACPKYLEDIPQCHLLKLPTELRQEIFKHLVPQEPIPSRISWGRVTNNIAARDFLCTDLQAPLIYLLLGFNREIYHEIIDVFYNTATFTIDVANVYWDRRTEPATILRTLISPQLIGSFKTSRGQWSETTGSTYRSAMMRVLNTRMGMNNRDPEVELHDLCDYVAVVVSGVLGKSRQLYDLQVSLYINEANPFPVDAVVDTKLLISPFERLRRVQKPQLMGLFCKQRPIYQTDQCLDGDNQTYDRSIPPHVPNPVPVFFPGILGFKTLSNNWQRRLASKGPSNILPNSPMTNMFVQFKALYNEIAAIMPNAIRNDRQCFLHRARLAREKEDVVAFRAVAAELVGCWRYRLQLQDTERRIVDQALQRVADADIYPPGFKRRDTE</sequence>
<accession>A0ACC2HUF1</accession>
<comment type="caution">
    <text evidence="1">The sequence shown here is derived from an EMBL/GenBank/DDBJ whole genome shotgun (WGS) entry which is preliminary data.</text>
</comment>
<reference evidence="1" key="1">
    <citation type="submission" date="2022-11" db="EMBL/GenBank/DDBJ databases">
        <title>Genome Sequence of Boeremia exigua.</title>
        <authorList>
            <person name="Buettner E."/>
        </authorList>
    </citation>
    <scope>NUCLEOTIDE SEQUENCE</scope>
    <source>
        <strain evidence="1">CU02</strain>
    </source>
</reference>
<proteinExistence type="predicted"/>
<dbReference type="Proteomes" id="UP001153331">
    <property type="component" value="Unassembled WGS sequence"/>
</dbReference>
<dbReference type="EMBL" id="JAPHNI010001097">
    <property type="protein sequence ID" value="KAJ8106697.1"/>
    <property type="molecule type" value="Genomic_DNA"/>
</dbReference>